<evidence type="ECO:0000313" key="2">
    <source>
        <dbReference type="Proteomes" id="UP000499080"/>
    </source>
</evidence>
<sequence length="164" mass="18796">MVILPEETTVEEILMKTLRPEASVKIREFRKIKNQGVAVVCDSEKDIQTIISRLGEDNLTKEKIFIGPYLNGDNTLWGYNNVDPGELPLRISSLQITELEVTNLLQNSVIEACNKSYRNKNQNISPTPSWYTQDLEVEKNRLKTLRRRCTKGTPRLKKCPIPIP</sequence>
<keyword evidence="2" id="KW-1185">Reference proteome</keyword>
<accession>A0A4Y2H6L1</accession>
<comment type="caution">
    <text evidence="1">The sequence shown here is derived from an EMBL/GenBank/DDBJ whole genome shotgun (WGS) entry which is preliminary data.</text>
</comment>
<gene>
    <name evidence="1" type="ORF">AVEN_178214_1</name>
</gene>
<dbReference type="Proteomes" id="UP000499080">
    <property type="component" value="Unassembled WGS sequence"/>
</dbReference>
<evidence type="ECO:0000313" key="1">
    <source>
        <dbReference type="EMBL" id="GBM59964.1"/>
    </source>
</evidence>
<dbReference type="EMBL" id="BGPR01001708">
    <property type="protein sequence ID" value="GBM59964.1"/>
    <property type="molecule type" value="Genomic_DNA"/>
</dbReference>
<organism evidence="1 2">
    <name type="scientific">Araneus ventricosus</name>
    <name type="common">Orbweaver spider</name>
    <name type="synonym">Epeira ventricosa</name>
    <dbReference type="NCBI Taxonomy" id="182803"/>
    <lineage>
        <taxon>Eukaryota</taxon>
        <taxon>Metazoa</taxon>
        <taxon>Ecdysozoa</taxon>
        <taxon>Arthropoda</taxon>
        <taxon>Chelicerata</taxon>
        <taxon>Arachnida</taxon>
        <taxon>Araneae</taxon>
        <taxon>Araneomorphae</taxon>
        <taxon>Entelegynae</taxon>
        <taxon>Araneoidea</taxon>
        <taxon>Araneidae</taxon>
        <taxon>Araneus</taxon>
    </lineage>
</organism>
<protein>
    <submittedName>
        <fullName evidence="1">Uncharacterized protein</fullName>
    </submittedName>
</protein>
<proteinExistence type="predicted"/>
<dbReference type="OrthoDB" id="10022108at2759"/>
<dbReference type="AlphaFoldDB" id="A0A4Y2H6L1"/>
<reference evidence="1 2" key="1">
    <citation type="journal article" date="2019" name="Sci. Rep.">
        <title>Orb-weaving spider Araneus ventricosus genome elucidates the spidroin gene catalogue.</title>
        <authorList>
            <person name="Kono N."/>
            <person name="Nakamura H."/>
            <person name="Ohtoshi R."/>
            <person name="Moran D.A.P."/>
            <person name="Shinohara A."/>
            <person name="Yoshida Y."/>
            <person name="Fujiwara M."/>
            <person name="Mori M."/>
            <person name="Tomita M."/>
            <person name="Arakawa K."/>
        </authorList>
    </citation>
    <scope>NUCLEOTIDE SEQUENCE [LARGE SCALE GENOMIC DNA]</scope>
</reference>
<name>A0A4Y2H6L1_ARAVE</name>